<dbReference type="EMBL" id="JAAOAM010000045">
    <property type="protein sequence ID" value="KAF5554253.1"/>
    <property type="molecule type" value="Genomic_DNA"/>
</dbReference>
<proteinExistence type="predicted"/>
<keyword evidence="1" id="KW-0648">Protein biosynthesis</keyword>
<dbReference type="GO" id="GO:0003746">
    <property type="term" value="F:translation elongation factor activity"/>
    <property type="evidence" value="ECO:0007669"/>
    <property type="project" value="UniProtKB-KW"/>
</dbReference>
<dbReference type="InterPro" id="IPR036291">
    <property type="entry name" value="NAD(P)-bd_dom_sf"/>
</dbReference>
<comment type="caution">
    <text evidence="1">The sequence shown here is derived from an EMBL/GenBank/DDBJ whole genome shotgun (WGS) entry which is preliminary data.</text>
</comment>
<reference evidence="1 2" key="1">
    <citation type="submission" date="2020-05" db="EMBL/GenBank/DDBJ databases">
        <title>Identification and distribution of gene clusters putatively required for synthesis of sphingolipid metabolism inhibitors in phylogenetically diverse species of the filamentous fungus Fusarium.</title>
        <authorList>
            <person name="Kim H.-S."/>
            <person name="Busman M."/>
            <person name="Brown D.W."/>
            <person name="Divon H."/>
            <person name="Uhlig S."/>
            <person name="Proctor R.H."/>
        </authorList>
    </citation>
    <scope>NUCLEOTIDE SEQUENCE [LARGE SCALE GENOMIC DNA]</scope>
    <source>
        <strain evidence="1 2">NRRL 53147</strain>
    </source>
</reference>
<dbReference type="Gene3D" id="3.40.50.720">
    <property type="entry name" value="NAD(P)-binding Rossmann-like Domain"/>
    <property type="match status" value="1"/>
</dbReference>
<dbReference type="Proteomes" id="UP000522262">
    <property type="component" value="Unassembled WGS sequence"/>
</dbReference>
<name>A0A8H5JHF2_9HYPO</name>
<dbReference type="SUPFAM" id="SSF51735">
    <property type="entry name" value="NAD(P)-binding Rossmann-fold domains"/>
    <property type="match status" value="1"/>
</dbReference>
<gene>
    <name evidence="1" type="ORF">FMEXI_2074</name>
</gene>
<keyword evidence="2" id="KW-1185">Reference proteome</keyword>
<evidence type="ECO:0000313" key="1">
    <source>
        <dbReference type="EMBL" id="KAF5554253.1"/>
    </source>
</evidence>
<dbReference type="AlphaFoldDB" id="A0A8H5JHF2"/>
<sequence>MTKANILITGASGYLGGTLLARWQSAQISGYEKLYALIRKPEQAETVKKLYGAEPVQVAGNSWYEPDHAKAIGWKPEFGPEHILDVVDDEVSLILGNLTDSPRGHR</sequence>
<organism evidence="1 2">
    <name type="scientific">Fusarium mexicanum</name>
    <dbReference type="NCBI Taxonomy" id="751941"/>
    <lineage>
        <taxon>Eukaryota</taxon>
        <taxon>Fungi</taxon>
        <taxon>Dikarya</taxon>
        <taxon>Ascomycota</taxon>
        <taxon>Pezizomycotina</taxon>
        <taxon>Sordariomycetes</taxon>
        <taxon>Hypocreomycetidae</taxon>
        <taxon>Hypocreales</taxon>
        <taxon>Nectriaceae</taxon>
        <taxon>Fusarium</taxon>
        <taxon>Fusarium fujikuroi species complex</taxon>
    </lineage>
</organism>
<protein>
    <submittedName>
        <fullName evidence="1">Elongation factor 2</fullName>
    </submittedName>
</protein>
<accession>A0A8H5JHF2</accession>
<evidence type="ECO:0000313" key="2">
    <source>
        <dbReference type="Proteomes" id="UP000522262"/>
    </source>
</evidence>
<keyword evidence="1" id="KW-0251">Elongation factor</keyword>